<evidence type="ECO:0000313" key="2">
    <source>
        <dbReference type="EMBL" id="ETW03920.1"/>
    </source>
</evidence>
<name>A0A024UCL0_9STRA</name>
<organism evidence="2">
    <name type="scientific">Aphanomyces invadans</name>
    <dbReference type="NCBI Taxonomy" id="157072"/>
    <lineage>
        <taxon>Eukaryota</taxon>
        <taxon>Sar</taxon>
        <taxon>Stramenopiles</taxon>
        <taxon>Oomycota</taxon>
        <taxon>Saprolegniomycetes</taxon>
        <taxon>Saprolegniales</taxon>
        <taxon>Verrucalvaceae</taxon>
        <taxon>Aphanomyces</taxon>
    </lineage>
</organism>
<dbReference type="InterPro" id="IPR043198">
    <property type="entry name" value="Cyclin/Ssn8"/>
</dbReference>
<feature type="compositionally biased region" description="Basic and acidic residues" evidence="1">
    <location>
        <begin position="534"/>
        <end position="545"/>
    </location>
</feature>
<dbReference type="PANTHER" id="PTHR10026">
    <property type="entry name" value="CYCLIN"/>
    <property type="match status" value="1"/>
</dbReference>
<proteinExistence type="predicted"/>
<feature type="compositionally biased region" description="Basic residues" evidence="1">
    <location>
        <begin position="585"/>
        <end position="600"/>
    </location>
</feature>
<sequence>MAESSPLSPSEMTRLREKRERHKKAKADPFAPLDELLERLLEKHIDPSIVAQTAQWMAAHDAFSLQVQIKLRAFALSDRTKSFNHKVMLFYVLHEFLKIGAPVVDTDAPPSRKQPRLSTSFDAVRRTRHVEWMATVEHILHACVRESYRDMKPVEEHRKKLLKTLARWDELGIYRGKLKEWKKIVLGEIKVRKAPQRILQDVVNPHDKEGLDLRRELHRGNIAWFYEPTEFRSPRAKLRHWRFTGVAFIDTLGRCLGLEAHIVVAAMSYYQTLFKRGFYAKERFKMAAAALFLSAKASSQRMKLLRMVHVMHYVLETPLVTGDEEKEEIERLHLLHYELQVLQGIEFNLTIALPYDAFAAVAPDFPSTVKDAAQVILKDIYWTKMCIEFPAKTLATAAWYIATAAADPKATRKLKLDKVLEHDCDLIQDYYTECKEWRGSQLMEFDARTVSDDDLDRYLTAQRGGLSVPPASIENPRELTSLKPAELERMGEVRLVGKSPHDAAETRRNRHHRDRRSSSYDPRSRERRRSKSRDRRDYRSSDRGRTWKNGKAPSLRNSQDRHHKPPYRSSRRRSRSNDSTEDRRGAKKRARSGSSSRRRGGSPDSTEHHHDSRKDKR</sequence>
<dbReference type="GO" id="GO:0006357">
    <property type="term" value="P:regulation of transcription by RNA polymerase II"/>
    <property type="evidence" value="ECO:0007669"/>
    <property type="project" value="InterPro"/>
</dbReference>
<dbReference type="Gene3D" id="1.10.472.10">
    <property type="entry name" value="Cyclin-like"/>
    <property type="match status" value="2"/>
</dbReference>
<dbReference type="GeneID" id="20081389"/>
<feature type="region of interest" description="Disordered" evidence="1">
    <location>
        <begin position="1"/>
        <end position="27"/>
    </location>
</feature>
<feature type="compositionally biased region" description="Polar residues" evidence="1">
    <location>
        <begin position="1"/>
        <end position="11"/>
    </location>
</feature>
<protein>
    <submittedName>
        <fullName evidence="2">Uncharacterized protein</fullName>
    </submittedName>
</protein>
<feature type="compositionally biased region" description="Basic and acidic residues" evidence="1">
    <location>
        <begin position="605"/>
        <end position="617"/>
    </location>
</feature>
<dbReference type="InterPro" id="IPR036915">
    <property type="entry name" value="Cyclin-like_sf"/>
</dbReference>
<gene>
    <name evidence="2" type="ORF">H310_04339</name>
</gene>
<evidence type="ECO:0000256" key="1">
    <source>
        <dbReference type="SAM" id="MobiDB-lite"/>
    </source>
</evidence>
<feature type="compositionally biased region" description="Basic and acidic residues" evidence="1">
    <location>
        <begin position="575"/>
        <end position="584"/>
    </location>
</feature>
<dbReference type="eggNOG" id="ENOG502QTK6">
    <property type="taxonomic scope" value="Eukaryota"/>
</dbReference>
<accession>A0A024UCL0</accession>
<dbReference type="AlphaFoldDB" id="A0A024UCL0"/>
<dbReference type="RefSeq" id="XP_008866876.1">
    <property type="nucleotide sequence ID" value="XM_008868654.1"/>
</dbReference>
<feature type="region of interest" description="Disordered" evidence="1">
    <location>
        <begin position="492"/>
        <end position="617"/>
    </location>
</feature>
<dbReference type="SUPFAM" id="SSF47954">
    <property type="entry name" value="Cyclin-like"/>
    <property type="match status" value="1"/>
</dbReference>
<dbReference type="VEuPathDB" id="FungiDB:H310_04339"/>
<dbReference type="OrthoDB" id="79090at2759"/>
<dbReference type="STRING" id="157072.A0A024UCL0"/>
<feature type="compositionally biased region" description="Basic residues" evidence="1">
    <location>
        <begin position="561"/>
        <end position="574"/>
    </location>
</feature>
<reference evidence="2" key="1">
    <citation type="submission" date="2013-12" db="EMBL/GenBank/DDBJ databases">
        <title>The Genome Sequence of Aphanomyces invadans NJM9701.</title>
        <authorList>
            <consortium name="The Broad Institute Genomics Platform"/>
            <person name="Russ C."/>
            <person name="Tyler B."/>
            <person name="van West P."/>
            <person name="Dieguez-Uribeondo J."/>
            <person name="Young S.K."/>
            <person name="Zeng Q."/>
            <person name="Gargeya S."/>
            <person name="Fitzgerald M."/>
            <person name="Abouelleil A."/>
            <person name="Alvarado L."/>
            <person name="Chapman S.B."/>
            <person name="Gainer-Dewar J."/>
            <person name="Goldberg J."/>
            <person name="Griggs A."/>
            <person name="Gujja S."/>
            <person name="Hansen M."/>
            <person name="Howarth C."/>
            <person name="Imamovic A."/>
            <person name="Ireland A."/>
            <person name="Larimer J."/>
            <person name="McCowan C."/>
            <person name="Murphy C."/>
            <person name="Pearson M."/>
            <person name="Poon T.W."/>
            <person name="Priest M."/>
            <person name="Roberts A."/>
            <person name="Saif S."/>
            <person name="Shea T."/>
            <person name="Sykes S."/>
            <person name="Wortman J."/>
            <person name="Nusbaum C."/>
            <person name="Birren B."/>
        </authorList>
    </citation>
    <scope>NUCLEOTIDE SEQUENCE [LARGE SCALE GENOMIC DNA]</scope>
    <source>
        <strain evidence="2">NJM9701</strain>
    </source>
</reference>
<dbReference type="GO" id="GO:0016538">
    <property type="term" value="F:cyclin-dependent protein serine/threonine kinase regulator activity"/>
    <property type="evidence" value="ECO:0007669"/>
    <property type="project" value="InterPro"/>
</dbReference>
<dbReference type="EMBL" id="KI913958">
    <property type="protein sequence ID" value="ETW03920.1"/>
    <property type="molecule type" value="Genomic_DNA"/>
</dbReference>